<evidence type="ECO:0000256" key="2">
    <source>
        <dbReference type="ARBA" id="ARBA00022679"/>
    </source>
</evidence>
<sequence length="1610" mass="179276">MQIALVSLSPILVNAIPTITPTIGGALLPPPQNWVIMGLGVLEDHHLQHVPGTALLADLTGAQHQYHGRDTSALKHGKGRNSDIVLVPQPSDSPRDPLNWPQWKKELLLLIISIDTAVVGAWGPMISPGFGIMAEQFHMSYNSLNGGLGWAIFAIGISCFVTNGLAVKYGRRPNLGWNWTYGICACFYGVFVLLIFFFVPETVYKRDPAYNIDLGTTDHTEEILDARNKTSGRPEIAGEEPKDVALQTERVVTSEPIYTGADEKPYTFWEELLPVRGVESDENLLAIIVRPFGMLLFPQVFYGFITYGLSTSWLVVMGGVMAQIFTAPPYNFSVTAVGLVSISPLVASLLSFVAGPANDYTVKQLARWNGGIYEPEFRLALNGLTLVLGVTGFFGFGATLQNGLPWGGPVFLYGLIYFSMAFLNIGIYGYITECHRSKAPEAFAALNLRNVYSFGMNYFISSWISTMGPLQIGYKDMTQREPVSDDVSSVPCFENKASACSRGDYRVSRRWKAPNNGSQVWCLGSDATAGRAGQRRCSLFAASRSRALRLCDERVVVPECPRPILSPVACRLLSVSRAAAASSRSARFQAHKGHVEPSPTLHTAAITPFTRNAAAMDRKALLVPCGLVLGSSYLATSIPTTFALDRPLHTVATVLLLSGLAIVAYETHAAKTRRPQNPSDRYVAIPLQQGNRRPSSEDLWSAEERPFHHHHALSPRALAVLLAALLCLLGARIAVFHAVIKDVECAGPQLTAFLPFLLALYHAFTTPHDRSLPPPTVYLDRFVHFFLHGPTRYILPSLLLAISSFIVTLRTSLLRSTYICPVSTSAASLVPKLQLLGFLVDCLLVILLFRLVDEGLSQSENNSPEPKDGTTIHGLVGFTFIASALVLGIAGIIVYSAMPEHREWLFSAPRDYLLGLLRLSLMIPLTMLCFLISARMYGVMGAVLIAAFSSAFIGVLRALAVGVSYSFPPKSTAGISLCLTLLTIALVLQLIADAIDSGQNRPKIPVRLGRNQTATIVAVLVFFSIGVGLYRYQRPFSGHPVDKLIATADEQHQRWAFQAYQSKSLAQAVVRYQERYARDPPPHFDKWYEFATNRDTIVIDDYDNIEEDLIPFSSLKPAELRKRTAEILAHNEDLGGIRIRDGKAKIFGNSRAEQKWMLEGIVRMIGKFVEFIPDMDLAFNLNDEPRVAVPYEQFQAARMHHLHYPEHTAADGTIDFRLDRAATWTEDVGSSRAFDQAGRKPSFQTYGSIACSPESRARKERRWDTGAFCSACAAPHSMGAFVANWTLSANPCHQPDIANLHGFHLSPSGLSGTHDLVPVFSQSRAPGYADIRYPSPWNYLDRQKYEFGENFPDNNFAKKDNVFFWRGETTEGFSTSGTWKGMLRQRFVHLLNNETSRQPIFLPTGSKSGRLEYVMERPEEIKDLLETKLDARFVNDVARCDGPDCVNQKLEFWSGKDVDFRDHWRYRYLFDTDGPGFSGHFLPFLQSNSVVFKAALFREWYEGRLTAWKHFVPVDLRLHDVFSSLAYFGGYSLKDRSRRTMEPRDKEAEAIARQGKVWTEKVLRKEDMEIYMFRLLLEWGRLTDDRRKDVGFRMDTKGRKGNDKGGKGAV</sequence>
<keyword evidence="7" id="KW-1185">Reference proteome</keyword>
<feature type="transmembrane region" description="Helical" evidence="3">
    <location>
        <begin position="147"/>
        <end position="167"/>
    </location>
</feature>
<evidence type="ECO:0000313" key="6">
    <source>
        <dbReference type="EMBL" id="KAK3209189.1"/>
    </source>
</evidence>
<evidence type="ECO:0000313" key="7">
    <source>
        <dbReference type="Proteomes" id="UP001280581"/>
    </source>
</evidence>
<dbReference type="PANTHER" id="PTHR12203">
    <property type="entry name" value="KDEL LYS-ASP-GLU-LEU CONTAINING - RELATED"/>
    <property type="match status" value="1"/>
</dbReference>
<feature type="transmembrane region" description="Helical" evidence="3">
    <location>
        <begin position="872"/>
        <end position="895"/>
    </location>
</feature>
<dbReference type="InterPro" id="IPR051091">
    <property type="entry name" value="O-Glucosyltr/Glycosyltrsf_90"/>
</dbReference>
<keyword evidence="3" id="KW-0812">Transmembrane</keyword>
<keyword evidence="4" id="KW-0732">Signal</keyword>
<feature type="transmembrane region" description="Helical" evidence="3">
    <location>
        <begin position="717"/>
        <end position="740"/>
    </location>
</feature>
<feature type="transmembrane region" description="Helical" evidence="3">
    <location>
        <begin position="334"/>
        <end position="357"/>
    </location>
</feature>
<feature type="domain" description="Glycosyl transferase CAP10" evidence="5">
    <location>
        <begin position="1281"/>
        <end position="1586"/>
    </location>
</feature>
<feature type="transmembrane region" description="Helical" evidence="3">
    <location>
        <begin position="621"/>
        <end position="642"/>
    </location>
</feature>
<proteinExistence type="inferred from homology"/>
<gene>
    <name evidence="6" type="ORF">GRF29_69g1013301</name>
</gene>
<protein>
    <recommendedName>
        <fullName evidence="5">Glycosyl transferase CAP10 domain-containing protein</fullName>
    </recommendedName>
</protein>
<accession>A0AAN6M0U2</accession>
<feature type="transmembrane region" description="Helical" evidence="3">
    <location>
        <begin position="793"/>
        <end position="813"/>
    </location>
</feature>
<dbReference type="InterPro" id="IPR036259">
    <property type="entry name" value="MFS_trans_sf"/>
</dbReference>
<reference evidence="6 7" key="1">
    <citation type="submission" date="2021-02" db="EMBL/GenBank/DDBJ databases">
        <title>Genome assembly of Pseudopithomyces chartarum.</title>
        <authorList>
            <person name="Jauregui R."/>
            <person name="Singh J."/>
            <person name="Voisey C."/>
        </authorList>
    </citation>
    <scope>NUCLEOTIDE SEQUENCE [LARGE SCALE GENOMIC DNA]</scope>
    <source>
        <strain evidence="6 7">AGR01</strain>
    </source>
</reference>
<keyword evidence="2" id="KW-0808">Transferase</keyword>
<comment type="similarity">
    <text evidence="1">Belongs to the glycosyltransferase 90 family.</text>
</comment>
<keyword evidence="3" id="KW-1133">Transmembrane helix</keyword>
<dbReference type="EMBL" id="WVTA01000006">
    <property type="protein sequence ID" value="KAK3209189.1"/>
    <property type="molecule type" value="Genomic_DNA"/>
</dbReference>
<feature type="transmembrane region" description="Helical" evidence="3">
    <location>
        <begin position="179"/>
        <end position="199"/>
    </location>
</feature>
<feature type="transmembrane region" description="Helical" evidence="3">
    <location>
        <begin position="1013"/>
        <end position="1032"/>
    </location>
</feature>
<feature type="transmembrane region" description="Helical" evidence="3">
    <location>
        <begin position="107"/>
        <end position="127"/>
    </location>
</feature>
<feature type="transmembrane region" description="Helical" evidence="3">
    <location>
        <begin position="915"/>
        <end position="934"/>
    </location>
</feature>
<dbReference type="Pfam" id="PF05686">
    <property type="entry name" value="Glyco_transf_90"/>
    <property type="match status" value="1"/>
</dbReference>
<feature type="transmembrane region" description="Helical" evidence="3">
    <location>
        <begin position="648"/>
        <end position="665"/>
    </location>
</feature>
<keyword evidence="3" id="KW-0472">Membrane</keyword>
<evidence type="ECO:0000259" key="5">
    <source>
        <dbReference type="SMART" id="SM00672"/>
    </source>
</evidence>
<evidence type="ECO:0000256" key="4">
    <source>
        <dbReference type="SAM" id="SignalP"/>
    </source>
</evidence>
<feature type="transmembrane region" description="Helical" evidence="3">
    <location>
        <begin position="300"/>
        <end position="322"/>
    </location>
</feature>
<dbReference type="InterPro" id="IPR006598">
    <property type="entry name" value="CAP10"/>
</dbReference>
<evidence type="ECO:0000256" key="3">
    <source>
        <dbReference type="SAM" id="Phobius"/>
    </source>
</evidence>
<evidence type="ECO:0000256" key="1">
    <source>
        <dbReference type="ARBA" id="ARBA00010118"/>
    </source>
</evidence>
<name>A0AAN6M0U2_9PLEO</name>
<feature type="transmembrane region" description="Helical" evidence="3">
    <location>
        <begin position="973"/>
        <end position="992"/>
    </location>
</feature>
<dbReference type="SUPFAM" id="SSF103473">
    <property type="entry name" value="MFS general substrate transporter"/>
    <property type="match status" value="1"/>
</dbReference>
<dbReference type="Proteomes" id="UP001280581">
    <property type="component" value="Unassembled WGS sequence"/>
</dbReference>
<feature type="transmembrane region" description="Helical" evidence="3">
    <location>
        <begin position="941"/>
        <end position="967"/>
    </location>
</feature>
<feature type="transmembrane region" description="Helical" evidence="3">
    <location>
        <begin position="377"/>
        <end position="398"/>
    </location>
</feature>
<dbReference type="Gene3D" id="1.20.1250.20">
    <property type="entry name" value="MFS general substrate transporter like domains"/>
    <property type="match status" value="1"/>
</dbReference>
<comment type="caution">
    <text evidence="6">The sequence shown here is derived from an EMBL/GenBank/DDBJ whole genome shotgun (WGS) entry which is preliminary data.</text>
</comment>
<organism evidence="6 7">
    <name type="scientific">Pseudopithomyces chartarum</name>
    <dbReference type="NCBI Taxonomy" id="1892770"/>
    <lineage>
        <taxon>Eukaryota</taxon>
        <taxon>Fungi</taxon>
        <taxon>Dikarya</taxon>
        <taxon>Ascomycota</taxon>
        <taxon>Pezizomycotina</taxon>
        <taxon>Dothideomycetes</taxon>
        <taxon>Pleosporomycetidae</taxon>
        <taxon>Pleosporales</taxon>
        <taxon>Massarineae</taxon>
        <taxon>Didymosphaeriaceae</taxon>
        <taxon>Pseudopithomyces</taxon>
    </lineage>
</organism>
<feature type="signal peptide" evidence="4">
    <location>
        <begin position="1"/>
        <end position="15"/>
    </location>
</feature>
<feature type="chain" id="PRO_5042906936" description="Glycosyl transferase CAP10 domain-containing protein" evidence="4">
    <location>
        <begin position="16"/>
        <end position="1610"/>
    </location>
</feature>
<dbReference type="SMART" id="SM00672">
    <property type="entry name" value="CAP10"/>
    <property type="match status" value="1"/>
</dbReference>
<dbReference type="GO" id="GO:0016740">
    <property type="term" value="F:transferase activity"/>
    <property type="evidence" value="ECO:0007669"/>
    <property type="project" value="UniProtKB-KW"/>
</dbReference>
<dbReference type="PANTHER" id="PTHR12203:SF35">
    <property type="entry name" value="PROTEIN O-GLUCOSYLTRANSFERASE 1"/>
    <property type="match status" value="1"/>
</dbReference>
<feature type="transmembrane region" description="Helical" evidence="3">
    <location>
        <begin position="410"/>
        <end position="431"/>
    </location>
</feature>